<dbReference type="GO" id="GO:0008097">
    <property type="term" value="F:5S rRNA binding"/>
    <property type="evidence" value="ECO:0007669"/>
    <property type="project" value="TreeGrafter"/>
</dbReference>
<feature type="region of interest" description="Disordered" evidence="6">
    <location>
        <begin position="270"/>
        <end position="324"/>
    </location>
</feature>
<proteinExistence type="inferred from homology"/>
<dbReference type="EMBL" id="LXPE01000005">
    <property type="protein sequence ID" value="OBA28005.1"/>
    <property type="molecule type" value="Genomic_DNA"/>
</dbReference>
<reference evidence="8" key="1">
    <citation type="journal article" date="2016" name="Proc. Natl. Acad. Sci. U.S.A.">
        <title>Comparative genomics of biotechnologically important yeasts.</title>
        <authorList>
            <person name="Riley R."/>
            <person name="Haridas S."/>
            <person name="Wolfe K.H."/>
            <person name="Lopes M.R."/>
            <person name="Hittinger C.T."/>
            <person name="Goeker M."/>
            <person name="Salamov A.A."/>
            <person name="Wisecaver J.H."/>
            <person name="Long T.M."/>
            <person name="Calvey C.H."/>
            <person name="Aerts A.L."/>
            <person name="Barry K.W."/>
            <person name="Choi C."/>
            <person name="Clum A."/>
            <person name="Coughlan A.Y."/>
            <person name="Deshpande S."/>
            <person name="Douglass A.P."/>
            <person name="Hanson S.J."/>
            <person name="Klenk H.-P."/>
            <person name="LaButti K.M."/>
            <person name="Lapidus A."/>
            <person name="Lindquist E.A."/>
            <person name="Lipzen A.M."/>
            <person name="Meier-Kolthoff J.P."/>
            <person name="Ohm R.A."/>
            <person name="Otillar R.P."/>
            <person name="Pangilinan J.L."/>
            <person name="Peng Y."/>
            <person name="Rokas A."/>
            <person name="Rosa C.A."/>
            <person name="Scheuner C."/>
            <person name="Sibirny A.A."/>
            <person name="Slot J.C."/>
            <person name="Stielow J.B."/>
            <person name="Sun H."/>
            <person name="Kurtzman C.P."/>
            <person name="Blackwell M."/>
            <person name="Grigoriev I.V."/>
            <person name="Jeffries T.W."/>
        </authorList>
    </citation>
    <scope>NUCLEOTIDE SEQUENCE [LARGE SCALE GENOMIC DNA]</scope>
    <source>
        <strain evidence="8">NRRL Y-1626</strain>
    </source>
</reference>
<evidence type="ECO:0000256" key="6">
    <source>
        <dbReference type="SAM" id="MobiDB-lite"/>
    </source>
</evidence>
<feature type="compositionally biased region" description="Basic residues" evidence="6">
    <location>
        <begin position="307"/>
        <end position="322"/>
    </location>
</feature>
<dbReference type="PANTHER" id="PTHR14211:SF7">
    <property type="entry name" value="RIBOSOME BIOGENESIS PROTEIN NOP53"/>
    <property type="match status" value="1"/>
</dbReference>
<dbReference type="Proteomes" id="UP000092321">
    <property type="component" value="Unassembled WGS sequence"/>
</dbReference>
<evidence type="ECO:0000256" key="3">
    <source>
        <dbReference type="ARBA" id="ARBA00022517"/>
    </source>
</evidence>
<gene>
    <name evidence="7" type="ORF">HANVADRAFT_51740</name>
</gene>
<protein>
    <recommendedName>
        <fullName evidence="2 5">Ribosome biogenesis protein NOP53</fullName>
    </recommendedName>
</protein>
<dbReference type="GO" id="GO:0000027">
    <property type="term" value="P:ribosomal large subunit assembly"/>
    <property type="evidence" value="ECO:0007669"/>
    <property type="project" value="UniProtKB-UniRule"/>
</dbReference>
<comment type="caution">
    <text evidence="7">The sequence shown here is derived from an EMBL/GenBank/DDBJ whole genome shotgun (WGS) entry which is preliminary data.</text>
</comment>
<sequence length="457" mass="53006">MSRPSTYKQSSRKGKKAWRKNIDIEDVEAKIQEQAENEVNYGVKNVDSLKDESLFELDDEGDANLSKIVKKTKHGKVTKSQDILNKINQQSKVPSLNTYNKKSNKKDKIQGVDKKQLKKLLQLAGKSLKGDDKSNAHLERRGGLVKGARKDLWADEGSETKLANPSEVILNLKQSQFDSIKNLPKNLLSDSLVSFSKATVKPVTMSQAPIEVAKIEDAALIEGKSYNPDMTKWEALFQKEYLTEKEKDDKRKLVEEYKLKIQYLMDTLDDKEIADSSDEEEEQEEENDDDGENDEKYKLSINPVVQNKKKNRVQRNKEKRHRERMELEEEIKDVKNKLKHMEKILILEEQQQHETEKTTTADEEMKKLPSTFELIEKRVQKKRKLGTKTQIMEPMLEIKFKDEISGSLRKLKPEGSLLYDSMLKLQSKGIVETRGVYRKGRKPKRKVTDKWTYKDFK</sequence>
<dbReference type="AlphaFoldDB" id="A0A1B7TH74"/>
<dbReference type="Pfam" id="PF07767">
    <property type="entry name" value="Nop53"/>
    <property type="match status" value="1"/>
</dbReference>
<dbReference type="InterPro" id="IPR011687">
    <property type="entry name" value="Nop53/GLTSCR2"/>
</dbReference>
<accession>A0A1B7TH74</accession>
<dbReference type="GO" id="GO:0005730">
    <property type="term" value="C:nucleolus"/>
    <property type="evidence" value="ECO:0007669"/>
    <property type="project" value="UniProtKB-SubCell"/>
</dbReference>
<dbReference type="GO" id="GO:0006364">
    <property type="term" value="P:rRNA processing"/>
    <property type="evidence" value="ECO:0007669"/>
    <property type="project" value="TreeGrafter"/>
</dbReference>
<evidence type="ECO:0000256" key="5">
    <source>
        <dbReference type="PIRNR" id="PIRNR017302"/>
    </source>
</evidence>
<dbReference type="GO" id="GO:0005654">
    <property type="term" value="C:nucleoplasm"/>
    <property type="evidence" value="ECO:0007669"/>
    <property type="project" value="UniProtKB-SubCell"/>
</dbReference>
<keyword evidence="8" id="KW-1185">Reference proteome</keyword>
<name>A0A1B7TH74_9ASCO</name>
<comment type="function">
    <text evidence="5">May play a role in ribosome biogenesis.</text>
</comment>
<dbReference type="OrthoDB" id="5072at2759"/>
<dbReference type="PANTHER" id="PTHR14211">
    <property type="entry name" value="GLIOMA SUPPRESSOR CANDIDATE REGION GENE 2"/>
    <property type="match status" value="1"/>
</dbReference>
<dbReference type="PIRSF" id="PIRSF017302">
    <property type="entry name" value="Gltscr2"/>
    <property type="match status" value="1"/>
</dbReference>
<organism evidence="7 8">
    <name type="scientific">Hanseniaspora valbyensis NRRL Y-1626</name>
    <dbReference type="NCBI Taxonomy" id="766949"/>
    <lineage>
        <taxon>Eukaryota</taxon>
        <taxon>Fungi</taxon>
        <taxon>Dikarya</taxon>
        <taxon>Ascomycota</taxon>
        <taxon>Saccharomycotina</taxon>
        <taxon>Saccharomycetes</taxon>
        <taxon>Saccharomycodales</taxon>
        <taxon>Saccharomycodaceae</taxon>
        <taxon>Hanseniaspora</taxon>
    </lineage>
</organism>
<evidence type="ECO:0000256" key="2">
    <source>
        <dbReference type="ARBA" id="ARBA00018339"/>
    </source>
</evidence>
<evidence type="ECO:0000313" key="8">
    <source>
        <dbReference type="Proteomes" id="UP000092321"/>
    </source>
</evidence>
<keyword evidence="4 5" id="KW-0539">Nucleus</keyword>
<evidence type="ECO:0000256" key="1">
    <source>
        <dbReference type="ARBA" id="ARBA00008838"/>
    </source>
</evidence>
<feature type="compositionally biased region" description="Acidic residues" evidence="6">
    <location>
        <begin position="275"/>
        <end position="293"/>
    </location>
</feature>
<comment type="subcellular location">
    <subcellularLocation>
        <location evidence="5">Nucleus</location>
        <location evidence="5">Nucleolus</location>
    </subcellularLocation>
    <subcellularLocation>
        <location evidence="5">Nucleus</location>
        <location evidence="5">Nucleoplasm</location>
    </subcellularLocation>
</comment>
<evidence type="ECO:0000313" key="7">
    <source>
        <dbReference type="EMBL" id="OBA28005.1"/>
    </source>
</evidence>
<keyword evidence="3 5" id="KW-0690">Ribosome biogenesis</keyword>
<evidence type="ECO:0000256" key="4">
    <source>
        <dbReference type="ARBA" id="ARBA00023242"/>
    </source>
</evidence>
<comment type="similarity">
    <text evidence="1 5">Belongs to the NOP53 family.</text>
</comment>